<keyword evidence="7" id="KW-1185">Reference proteome</keyword>
<comment type="subcellular location">
    <subcellularLocation>
        <location evidence="1">Cell outer membrane</location>
        <topology evidence="1">Lipid-anchor</topology>
    </subcellularLocation>
</comment>
<evidence type="ECO:0000256" key="2">
    <source>
        <dbReference type="ARBA" id="ARBA00008681"/>
    </source>
</evidence>
<comment type="similarity">
    <text evidence="2">Belongs to the rickettsiale 17 kDa surface antigen family.</text>
</comment>
<accession>A0AAF1JWU6</accession>
<dbReference type="GO" id="GO:0009279">
    <property type="term" value="C:cell outer membrane"/>
    <property type="evidence" value="ECO:0007669"/>
    <property type="project" value="UniProtKB-SubCell"/>
</dbReference>
<sequence length="154" mass="15265">MLVGSVAACGPANQNSTVSTYAVGSQGYVRYGTIVGMRPVQVAGTRSGLGTTAGAVGGGVIGSTIGGDWRARTVGSVAGALLGGIAGTVVEEGVTSGQAVEFIIRSDDGPDQAVIQTNEQGLQVGERVALSYTDRVRIARAANAPPAGYSPAGK</sequence>
<dbReference type="Proteomes" id="UP001196068">
    <property type="component" value="Unassembled WGS sequence"/>
</dbReference>
<protein>
    <recommendedName>
        <fullName evidence="3">17 kDa surface antigen</fullName>
    </recommendedName>
</protein>
<dbReference type="InterPro" id="IPR008816">
    <property type="entry name" value="Gly_zipper_2TM_dom"/>
</dbReference>
<dbReference type="EMBL" id="JAAEDH010000010">
    <property type="protein sequence ID" value="MBR0655534.1"/>
    <property type="molecule type" value="Genomic_DNA"/>
</dbReference>
<keyword evidence="4" id="KW-0449">Lipoprotein</keyword>
<evidence type="ECO:0000313" key="6">
    <source>
        <dbReference type="EMBL" id="MBR0655534.1"/>
    </source>
</evidence>
<evidence type="ECO:0000256" key="3">
    <source>
        <dbReference type="ARBA" id="ARBA00015281"/>
    </source>
</evidence>
<gene>
    <name evidence="6" type="ORF">GXW79_10625</name>
</gene>
<evidence type="ECO:0000313" key="7">
    <source>
        <dbReference type="Proteomes" id="UP001196068"/>
    </source>
</evidence>
<reference evidence="6" key="2">
    <citation type="journal article" date="2021" name="Syst. Appl. Microbiol.">
        <title>Roseomonas hellenica sp. nov., isolated from roots of wild-growing Alkanna tinctoria.</title>
        <authorList>
            <person name="Rat A."/>
            <person name="Naranjo H.D."/>
            <person name="Lebbe L."/>
            <person name="Cnockaert M."/>
            <person name="Krigas N."/>
            <person name="Grigoriadou K."/>
            <person name="Maloupa E."/>
            <person name="Willems A."/>
        </authorList>
    </citation>
    <scope>NUCLEOTIDE SEQUENCE</scope>
    <source>
        <strain evidence="6">LMG 28251</strain>
    </source>
</reference>
<evidence type="ECO:0000256" key="4">
    <source>
        <dbReference type="ARBA" id="ARBA00023288"/>
    </source>
</evidence>
<reference evidence="6" key="1">
    <citation type="submission" date="2020-01" db="EMBL/GenBank/DDBJ databases">
        <authorList>
            <person name="Rat A."/>
        </authorList>
    </citation>
    <scope>NUCLEOTIDE SEQUENCE</scope>
    <source>
        <strain evidence="6">LMG 28251</strain>
    </source>
</reference>
<dbReference type="Pfam" id="PF05433">
    <property type="entry name" value="Rick_17kDa_Anti"/>
    <property type="match status" value="1"/>
</dbReference>
<organism evidence="6 7">
    <name type="scientific">Plastoroseomonas arctica</name>
    <dbReference type="NCBI Taxonomy" id="1509237"/>
    <lineage>
        <taxon>Bacteria</taxon>
        <taxon>Pseudomonadati</taxon>
        <taxon>Pseudomonadota</taxon>
        <taxon>Alphaproteobacteria</taxon>
        <taxon>Acetobacterales</taxon>
        <taxon>Acetobacteraceae</taxon>
        <taxon>Plastoroseomonas</taxon>
    </lineage>
</organism>
<dbReference type="AlphaFoldDB" id="A0AAF1JWU6"/>
<evidence type="ECO:0000256" key="1">
    <source>
        <dbReference type="ARBA" id="ARBA00004459"/>
    </source>
</evidence>
<evidence type="ECO:0000259" key="5">
    <source>
        <dbReference type="Pfam" id="PF05433"/>
    </source>
</evidence>
<name>A0AAF1JWU6_9PROT</name>
<feature type="domain" description="Glycine zipper 2TM" evidence="5">
    <location>
        <begin position="49"/>
        <end position="89"/>
    </location>
</feature>
<comment type="caution">
    <text evidence="6">The sequence shown here is derived from an EMBL/GenBank/DDBJ whole genome shotgun (WGS) entry which is preliminary data.</text>
</comment>
<proteinExistence type="inferred from homology"/>